<organism evidence="3">
    <name type="scientific">Lepeophtheirus salmonis</name>
    <name type="common">Salmon louse</name>
    <name type="synonym">Caligus salmonis</name>
    <dbReference type="NCBI Taxonomy" id="72036"/>
    <lineage>
        <taxon>Eukaryota</taxon>
        <taxon>Metazoa</taxon>
        <taxon>Ecdysozoa</taxon>
        <taxon>Arthropoda</taxon>
        <taxon>Crustacea</taxon>
        <taxon>Multicrustacea</taxon>
        <taxon>Hexanauplia</taxon>
        <taxon>Copepoda</taxon>
        <taxon>Siphonostomatoida</taxon>
        <taxon>Caligidae</taxon>
        <taxon>Lepeophtheirus</taxon>
    </lineage>
</organism>
<reference evidence="3" key="1">
    <citation type="submission" date="2014-05" db="EMBL/GenBank/DDBJ databases">
        <authorList>
            <person name="Chronopoulou M."/>
        </authorList>
    </citation>
    <scope>NUCLEOTIDE SEQUENCE</scope>
    <source>
        <tissue evidence="3">Whole organism</tissue>
    </source>
</reference>
<feature type="compositionally biased region" description="Polar residues" evidence="1">
    <location>
        <begin position="1"/>
        <end position="13"/>
    </location>
</feature>
<gene>
    <name evidence="2" type="ORF">LSAA_12629</name>
</gene>
<dbReference type="AlphaFoldDB" id="A0A0K2T2C0"/>
<dbReference type="EMBL" id="HACA01002579">
    <property type="protein sequence ID" value="CDW19940.1"/>
    <property type="molecule type" value="Transcribed_RNA"/>
</dbReference>
<evidence type="ECO:0000313" key="2">
    <source>
        <dbReference type="EMBL" id="CAF3006111.1"/>
    </source>
</evidence>
<evidence type="ECO:0000256" key="1">
    <source>
        <dbReference type="SAM" id="MobiDB-lite"/>
    </source>
</evidence>
<proteinExistence type="predicted"/>
<evidence type="ECO:0000313" key="4">
    <source>
        <dbReference type="Proteomes" id="UP000675881"/>
    </source>
</evidence>
<accession>A0A0K2T2C0</accession>
<keyword evidence="4" id="KW-1185">Reference proteome</keyword>
<dbReference type="Proteomes" id="UP000675881">
    <property type="component" value="Chromosome 7"/>
</dbReference>
<feature type="region of interest" description="Disordered" evidence="1">
    <location>
        <begin position="1"/>
        <end position="27"/>
    </location>
</feature>
<reference evidence="2" key="2">
    <citation type="submission" date="2021-02" db="EMBL/GenBank/DDBJ databases">
        <authorList>
            <person name="Bekaert M."/>
        </authorList>
    </citation>
    <scope>NUCLEOTIDE SEQUENCE</scope>
    <source>
        <strain evidence="2">IoA-00</strain>
    </source>
</reference>
<evidence type="ECO:0000313" key="3">
    <source>
        <dbReference type="EMBL" id="CDW19940.1"/>
    </source>
</evidence>
<protein>
    <submittedName>
        <fullName evidence="2">(salmon louse) hypothetical protein</fullName>
    </submittedName>
</protein>
<sequence length="111" mass="12334">MASSTHHISNSVVSIPGESYDDPGDEHIPWIDVLEKEAVPPSSQHPLLSSDNAGDIHSHMSVIQEEPTIRESVQHALYKTVRQFSGMDEEEPVLDGSKGDRYESQRTILLL</sequence>
<dbReference type="OrthoDB" id="377733at2759"/>
<dbReference type="EMBL" id="HG994586">
    <property type="protein sequence ID" value="CAF3006111.1"/>
    <property type="molecule type" value="Genomic_DNA"/>
</dbReference>
<name>A0A0K2T2C0_LEPSM</name>